<evidence type="ECO:0000256" key="7">
    <source>
        <dbReference type="ARBA" id="ARBA00022694"/>
    </source>
</evidence>
<dbReference type="GO" id="GO:0000049">
    <property type="term" value="F:tRNA binding"/>
    <property type="evidence" value="ECO:0007669"/>
    <property type="project" value="UniProtKB-UniRule"/>
</dbReference>
<keyword evidence="4 11" id="KW-0489">Methyltransferase</keyword>
<comment type="pathway">
    <text evidence="10 11">tRNA modification; N(7)-methylguanine-tRNA biosynthesis.</text>
</comment>
<organism evidence="12 13">
    <name type="scientific">Trichonephila inaurata madagascariensis</name>
    <dbReference type="NCBI Taxonomy" id="2747483"/>
    <lineage>
        <taxon>Eukaryota</taxon>
        <taxon>Metazoa</taxon>
        <taxon>Ecdysozoa</taxon>
        <taxon>Arthropoda</taxon>
        <taxon>Chelicerata</taxon>
        <taxon>Arachnida</taxon>
        <taxon>Araneae</taxon>
        <taxon>Araneomorphae</taxon>
        <taxon>Entelegynae</taxon>
        <taxon>Araneoidea</taxon>
        <taxon>Nephilidae</taxon>
        <taxon>Trichonephila</taxon>
        <taxon>Trichonephila inaurata</taxon>
    </lineage>
</organism>
<evidence type="ECO:0000256" key="6">
    <source>
        <dbReference type="ARBA" id="ARBA00022691"/>
    </source>
</evidence>
<comment type="caution">
    <text evidence="12">The sequence shown here is derived from an EMBL/GenBank/DDBJ whole genome shotgun (WGS) entry which is preliminary data.</text>
</comment>
<dbReference type="CDD" id="cd02440">
    <property type="entry name" value="AdoMet_MTases"/>
    <property type="match status" value="1"/>
</dbReference>
<dbReference type="PROSITE" id="PS51625">
    <property type="entry name" value="SAM_MT_TRMB"/>
    <property type="match status" value="1"/>
</dbReference>
<dbReference type="EMBL" id="BMAV01024204">
    <property type="protein sequence ID" value="GFS30956.1"/>
    <property type="molecule type" value="Genomic_DNA"/>
</dbReference>
<accession>A0A8X6JR21</accession>
<evidence type="ECO:0000256" key="8">
    <source>
        <dbReference type="ARBA" id="ARBA00022884"/>
    </source>
</evidence>
<evidence type="ECO:0000313" key="13">
    <source>
        <dbReference type="Proteomes" id="UP000886998"/>
    </source>
</evidence>
<feature type="binding site" evidence="11">
    <location>
        <begin position="85"/>
        <end position="86"/>
    </location>
    <ligand>
        <name>S-adenosyl-L-methionine</name>
        <dbReference type="ChEBI" id="CHEBI:59789"/>
    </ligand>
</feature>
<sequence length="236" mass="27501">MESVHLPQKRYYRQRAHSNPIADHNFDYPLTPDHMDWAPLYPKFFGEDASKLNAKVEFADVGCGYGGLLVELSSLFPEELMLGLEIRVKVSDYVQERIKALRIQNPGKYENIACLRSNAMKYLPNFFNKGQLSKMFFLFPDPHFKAKKHKWRIISPQLLSEYAYVLREGGIVYTITDVKELHEWMVKHLDEHPLFQKISDEELAKDPVIDKIFESSEEAKKVSRNKGNCRNSIQFS</sequence>
<evidence type="ECO:0000256" key="4">
    <source>
        <dbReference type="ARBA" id="ARBA00022603"/>
    </source>
</evidence>
<feature type="active site" evidence="11">
    <location>
        <position position="141"/>
    </location>
</feature>
<keyword evidence="6 11" id="KW-0949">S-adenosyl-L-methionine</keyword>
<evidence type="ECO:0000256" key="10">
    <source>
        <dbReference type="ARBA" id="ARBA00060552"/>
    </source>
</evidence>
<feature type="binding site" evidence="11">
    <location>
        <begin position="216"/>
        <end position="218"/>
    </location>
    <ligand>
        <name>S-adenosyl-L-methionine</name>
        <dbReference type="ChEBI" id="CHEBI:59789"/>
    </ligand>
</feature>
<dbReference type="Pfam" id="PF02390">
    <property type="entry name" value="Methyltransf_4"/>
    <property type="match status" value="1"/>
</dbReference>
<dbReference type="FunFam" id="3.40.50.150:FF:000060">
    <property type="entry name" value="tRNA (guanine-N(7)-)-methyltransferase"/>
    <property type="match status" value="1"/>
</dbReference>
<keyword evidence="8 11" id="KW-0694">RNA-binding</keyword>
<evidence type="ECO:0000256" key="11">
    <source>
        <dbReference type="HAMAP-Rule" id="MF_03055"/>
    </source>
</evidence>
<reference evidence="12" key="1">
    <citation type="submission" date="2020-08" db="EMBL/GenBank/DDBJ databases">
        <title>Multicomponent nature underlies the extraordinary mechanical properties of spider dragline silk.</title>
        <authorList>
            <person name="Kono N."/>
            <person name="Nakamura H."/>
            <person name="Mori M."/>
            <person name="Yoshida Y."/>
            <person name="Ohtoshi R."/>
            <person name="Malay A.D."/>
            <person name="Moran D.A.P."/>
            <person name="Tomita M."/>
            <person name="Numata K."/>
            <person name="Arakawa K."/>
        </authorList>
    </citation>
    <scope>NUCLEOTIDE SEQUENCE</scope>
</reference>
<dbReference type="InterPro" id="IPR025763">
    <property type="entry name" value="Trm8_euk"/>
</dbReference>
<evidence type="ECO:0000256" key="9">
    <source>
        <dbReference type="ARBA" id="ARBA00023242"/>
    </source>
</evidence>
<proteinExistence type="inferred from homology"/>
<gene>
    <name evidence="12" type="ORF">TNIN_443641</name>
</gene>
<keyword evidence="9 11" id="KW-0539">Nucleus</keyword>
<comment type="similarity">
    <text evidence="11">Belongs to the class I-like SAM-binding methyltransferase superfamily. TrmB family.</text>
</comment>
<dbReference type="AlphaFoldDB" id="A0A8X6JR21"/>
<evidence type="ECO:0000256" key="3">
    <source>
        <dbReference type="ARBA" id="ARBA00022555"/>
    </source>
</evidence>
<dbReference type="GO" id="GO:0008176">
    <property type="term" value="F:tRNA (guanine(46)-N7)-methyltransferase activity"/>
    <property type="evidence" value="ECO:0007669"/>
    <property type="project" value="UniProtKB-UniRule"/>
</dbReference>
<dbReference type="Gene3D" id="3.40.50.150">
    <property type="entry name" value="Vaccinia Virus protein VP39"/>
    <property type="match status" value="1"/>
</dbReference>
<evidence type="ECO:0000256" key="2">
    <source>
        <dbReference type="ARBA" id="ARBA00004123"/>
    </source>
</evidence>
<evidence type="ECO:0000256" key="5">
    <source>
        <dbReference type="ARBA" id="ARBA00022679"/>
    </source>
</evidence>
<keyword evidence="5 11" id="KW-0808">Transferase</keyword>
<evidence type="ECO:0000313" key="12">
    <source>
        <dbReference type="EMBL" id="GFS30956.1"/>
    </source>
</evidence>
<comment type="function">
    <text evidence="11">Catalyzes the formation of N(7)-methylguanine at position 46 (m7G46) in tRNA.</text>
</comment>
<dbReference type="InterPro" id="IPR029063">
    <property type="entry name" value="SAM-dependent_MTases_sf"/>
</dbReference>
<keyword evidence="3 11" id="KW-0820">tRNA-binding</keyword>
<comment type="subcellular location">
    <subcellularLocation>
        <location evidence="2 11">Nucleus</location>
    </subcellularLocation>
</comment>
<dbReference type="GO" id="GO:0106143">
    <property type="term" value="C:tRNA (m7G46) methyltransferase complex"/>
    <property type="evidence" value="ECO:0007669"/>
    <property type="project" value="UniProtKB-ARBA"/>
</dbReference>
<name>A0A8X6JR21_9ARAC</name>
<dbReference type="PANTHER" id="PTHR23417:SF16">
    <property type="entry name" value="TRNA (GUANINE-N(7)-)-METHYLTRANSFERASE"/>
    <property type="match status" value="1"/>
</dbReference>
<comment type="catalytic activity">
    <reaction evidence="1 11">
        <text>guanosine(46) in tRNA + S-adenosyl-L-methionine = N(7)-methylguanosine(46) in tRNA + S-adenosyl-L-homocysteine</text>
        <dbReference type="Rhea" id="RHEA:42708"/>
        <dbReference type="Rhea" id="RHEA-COMP:10188"/>
        <dbReference type="Rhea" id="RHEA-COMP:10189"/>
        <dbReference type="ChEBI" id="CHEBI:57856"/>
        <dbReference type="ChEBI" id="CHEBI:59789"/>
        <dbReference type="ChEBI" id="CHEBI:74269"/>
        <dbReference type="ChEBI" id="CHEBI:74480"/>
        <dbReference type="EC" id="2.1.1.33"/>
    </reaction>
</comment>
<dbReference type="InterPro" id="IPR003358">
    <property type="entry name" value="tRNA_(Gua-N-7)_MeTrfase_Trmb"/>
</dbReference>
<dbReference type="OrthoDB" id="47276at2759"/>
<keyword evidence="7 11" id="KW-0819">tRNA processing</keyword>
<dbReference type="Proteomes" id="UP000886998">
    <property type="component" value="Unassembled WGS sequence"/>
</dbReference>
<evidence type="ECO:0000256" key="1">
    <source>
        <dbReference type="ARBA" id="ARBA00000142"/>
    </source>
</evidence>
<keyword evidence="13" id="KW-1185">Reference proteome</keyword>
<protein>
    <recommendedName>
        <fullName evidence="11">tRNA (guanine-N(7)-)-methyltransferase</fullName>
        <ecNumber evidence="11">2.1.1.33</ecNumber>
    </recommendedName>
    <alternativeName>
        <fullName evidence="11">tRNA (guanine(46)-N(7))-methyltransferase</fullName>
    </alternativeName>
    <alternativeName>
        <fullName evidence="11">tRNA(m7G46)-methyltransferase</fullName>
    </alternativeName>
</protein>
<feature type="binding site" evidence="11">
    <location>
        <position position="138"/>
    </location>
    <ligand>
        <name>S-adenosyl-L-methionine</name>
        <dbReference type="ChEBI" id="CHEBI:59789"/>
    </ligand>
</feature>
<dbReference type="HAMAP" id="MF_03055">
    <property type="entry name" value="tRNA_methyltr_TrmB_euk"/>
    <property type="match status" value="1"/>
</dbReference>
<dbReference type="EC" id="2.1.1.33" evidence="11"/>
<dbReference type="PANTHER" id="PTHR23417">
    <property type="entry name" value="3-DEOXY-D-MANNO-OCTULOSONIC-ACID TRANSFERASE/TRNA GUANINE-N 7 - -METHYLTRANSFERASE"/>
    <property type="match status" value="1"/>
</dbReference>
<dbReference type="GO" id="GO:0005634">
    <property type="term" value="C:nucleus"/>
    <property type="evidence" value="ECO:0007669"/>
    <property type="project" value="UniProtKB-SubCell"/>
</dbReference>
<feature type="binding site" evidence="11">
    <location>
        <position position="62"/>
    </location>
    <ligand>
        <name>S-adenosyl-L-methionine</name>
        <dbReference type="ChEBI" id="CHEBI:59789"/>
    </ligand>
</feature>
<feature type="binding site" evidence="11">
    <location>
        <begin position="118"/>
        <end position="119"/>
    </location>
    <ligand>
        <name>S-adenosyl-L-methionine</name>
        <dbReference type="ChEBI" id="CHEBI:59789"/>
    </ligand>
</feature>
<dbReference type="SUPFAM" id="SSF53335">
    <property type="entry name" value="S-adenosyl-L-methionine-dependent methyltransferases"/>
    <property type="match status" value="1"/>
</dbReference>
<dbReference type="NCBIfam" id="TIGR00091">
    <property type="entry name" value="tRNA (guanosine(46)-N7)-methyltransferase TrmB"/>
    <property type="match status" value="1"/>
</dbReference>